<dbReference type="GeneID" id="59350101"/>
<evidence type="ECO:0000313" key="4">
    <source>
        <dbReference type="Proteomes" id="UP000636479"/>
    </source>
</evidence>
<dbReference type="OrthoDB" id="4991875at2759"/>
<keyword evidence="4" id="KW-1185">Reference proteome</keyword>
<feature type="compositionally biased region" description="Low complexity" evidence="1">
    <location>
        <begin position="142"/>
        <end position="177"/>
    </location>
</feature>
<accession>A0A8H6SBC6</accession>
<evidence type="ECO:0000256" key="2">
    <source>
        <dbReference type="SAM" id="SignalP"/>
    </source>
</evidence>
<dbReference type="AlphaFoldDB" id="A0A8H6SBC6"/>
<name>A0A8H6SBC6_9AGAR</name>
<dbReference type="EMBL" id="JACAZF010000009">
    <property type="protein sequence ID" value="KAF7295616.1"/>
    <property type="molecule type" value="Genomic_DNA"/>
</dbReference>
<reference evidence="3" key="1">
    <citation type="submission" date="2020-05" db="EMBL/GenBank/DDBJ databases">
        <title>Mycena genomes resolve the evolution of fungal bioluminescence.</title>
        <authorList>
            <person name="Tsai I.J."/>
        </authorList>
    </citation>
    <scope>NUCLEOTIDE SEQUENCE</scope>
    <source>
        <strain evidence="3">171206Taipei</strain>
    </source>
</reference>
<evidence type="ECO:0000313" key="3">
    <source>
        <dbReference type="EMBL" id="KAF7295616.1"/>
    </source>
</evidence>
<comment type="caution">
    <text evidence="3">The sequence shown here is derived from an EMBL/GenBank/DDBJ whole genome shotgun (WGS) entry which is preliminary data.</text>
</comment>
<feature type="signal peptide" evidence="2">
    <location>
        <begin position="1"/>
        <end position="17"/>
    </location>
</feature>
<gene>
    <name evidence="3" type="ORF">MIND_01101700</name>
</gene>
<dbReference type="RefSeq" id="XP_037216979.1">
    <property type="nucleotide sequence ID" value="XM_037367585.1"/>
</dbReference>
<keyword evidence="2" id="KW-0732">Signal</keyword>
<sequence length="201" mass="19916">MTRVFALSLAAVAVVCAVADETTLVVPFVDPQAISAKVIGVDAGQARTTYELAQGAYTGTWTDPQGSFPGTATLVEGADYASFTYVVNDREGSFTAGGVCNFANGQETCVAVEADSAGPVTVTHTDAARPFGLQILPATGTPAPSQSNSSPNPAKSNSGGASNTNSAGGSAPSSPSPNAANRLTAIAPILGAVVGALLVLA</sequence>
<feature type="region of interest" description="Disordered" evidence="1">
    <location>
        <begin position="135"/>
        <end position="177"/>
    </location>
</feature>
<organism evidence="3 4">
    <name type="scientific">Mycena indigotica</name>
    <dbReference type="NCBI Taxonomy" id="2126181"/>
    <lineage>
        <taxon>Eukaryota</taxon>
        <taxon>Fungi</taxon>
        <taxon>Dikarya</taxon>
        <taxon>Basidiomycota</taxon>
        <taxon>Agaricomycotina</taxon>
        <taxon>Agaricomycetes</taxon>
        <taxon>Agaricomycetidae</taxon>
        <taxon>Agaricales</taxon>
        <taxon>Marasmiineae</taxon>
        <taxon>Mycenaceae</taxon>
        <taxon>Mycena</taxon>
    </lineage>
</organism>
<protein>
    <submittedName>
        <fullName evidence="3">Uncharacterized protein</fullName>
    </submittedName>
</protein>
<feature type="chain" id="PRO_5034401468" evidence="2">
    <location>
        <begin position="18"/>
        <end position="201"/>
    </location>
</feature>
<proteinExistence type="predicted"/>
<evidence type="ECO:0000256" key="1">
    <source>
        <dbReference type="SAM" id="MobiDB-lite"/>
    </source>
</evidence>
<dbReference type="Proteomes" id="UP000636479">
    <property type="component" value="Unassembled WGS sequence"/>
</dbReference>